<organism evidence="1 2">
    <name type="scientific">Clostridium pasteurianum BC1</name>
    <dbReference type="NCBI Taxonomy" id="86416"/>
    <lineage>
        <taxon>Bacteria</taxon>
        <taxon>Bacillati</taxon>
        <taxon>Bacillota</taxon>
        <taxon>Clostridia</taxon>
        <taxon>Eubacteriales</taxon>
        <taxon>Clostridiaceae</taxon>
        <taxon>Clostridium</taxon>
    </lineage>
</organism>
<name>R4K5W5_CLOPA</name>
<reference evidence="1 2" key="1">
    <citation type="submission" date="2012-01" db="EMBL/GenBank/DDBJ databases">
        <title>Complete sequence of chromosome of Clostridium pasteurianum BC1.</title>
        <authorList>
            <consortium name="US DOE Joint Genome Institute"/>
            <person name="Lucas S."/>
            <person name="Han J."/>
            <person name="Lapidus A."/>
            <person name="Cheng J.-F."/>
            <person name="Goodwin L."/>
            <person name="Pitluck S."/>
            <person name="Peters L."/>
            <person name="Mikhailova N."/>
            <person name="Teshima H."/>
            <person name="Detter J.C."/>
            <person name="Han C."/>
            <person name="Tapia R."/>
            <person name="Land M."/>
            <person name="Hauser L."/>
            <person name="Kyrpides N."/>
            <person name="Ivanova N."/>
            <person name="Pagani I."/>
            <person name="Dunn J."/>
            <person name="Taghavi S."/>
            <person name="Francis A."/>
            <person name="van der Lelie D."/>
            <person name="Woyke T."/>
        </authorList>
    </citation>
    <scope>NUCLEOTIDE SEQUENCE [LARGE SCALE GENOMIC DNA]</scope>
    <source>
        <strain evidence="1 2">BC1</strain>
    </source>
</reference>
<dbReference type="HOGENOM" id="CLU_2664654_0_0_9"/>
<dbReference type="KEGG" id="cpas:Clopa_3148"/>
<dbReference type="PATRIC" id="fig|86416.3.peg.3135"/>
<sequence length="75" mass="8700">MEIVQNIKNGGINLIIEETERHLVMASVNLKHAILELKNIPCKCNEDESCWRCDLLDEVRSVRKDINDEISEKFC</sequence>
<evidence type="ECO:0000313" key="1">
    <source>
        <dbReference type="EMBL" id="AGK97963.1"/>
    </source>
</evidence>
<gene>
    <name evidence="1" type="ORF">Clopa_3148</name>
</gene>
<evidence type="ECO:0000313" key="2">
    <source>
        <dbReference type="Proteomes" id="UP000013523"/>
    </source>
</evidence>
<dbReference type="EMBL" id="CP003261">
    <property type="protein sequence ID" value="AGK97963.1"/>
    <property type="molecule type" value="Genomic_DNA"/>
</dbReference>
<proteinExistence type="predicted"/>
<keyword evidence="2" id="KW-1185">Reference proteome</keyword>
<protein>
    <submittedName>
        <fullName evidence="1">Uncharacterized protein</fullName>
    </submittedName>
</protein>
<dbReference type="Proteomes" id="UP000013523">
    <property type="component" value="Chromosome"/>
</dbReference>
<accession>R4K5W5</accession>
<dbReference type="STRING" id="86416.Clopa_3148"/>
<dbReference type="AlphaFoldDB" id="R4K5W5"/>